<dbReference type="Pfam" id="PF14659">
    <property type="entry name" value="Phage_int_SAM_3"/>
    <property type="match status" value="1"/>
</dbReference>
<keyword evidence="3" id="KW-0229">DNA integration</keyword>
<evidence type="ECO:0000259" key="7">
    <source>
        <dbReference type="PROSITE" id="PS51898"/>
    </source>
</evidence>
<dbReference type="InterPro" id="IPR011010">
    <property type="entry name" value="DNA_brk_join_enz"/>
</dbReference>
<evidence type="ECO:0000256" key="4">
    <source>
        <dbReference type="ARBA" id="ARBA00023125"/>
    </source>
</evidence>
<dbReference type="Pfam" id="PF00589">
    <property type="entry name" value="Phage_integrase"/>
    <property type="match status" value="1"/>
</dbReference>
<feature type="domain" description="Tyr recombinase" evidence="7">
    <location>
        <begin position="166"/>
        <end position="360"/>
    </location>
</feature>
<dbReference type="GO" id="GO:0006310">
    <property type="term" value="P:DNA recombination"/>
    <property type="evidence" value="ECO:0007669"/>
    <property type="project" value="UniProtKB-KW"/>
</dbReference>
<evidence type="ECO:0000256" key="1">
    <source>
        <dbReference type="ARBA" id="ARBA00003283"/>
    </source>
</evidence>
<dbReference type="GO" id="GO:0015074">
    <property type="term" value="P:DNA integration"/>
    <property type="evidence" value="ECO:0007669"/>
    <property type="project" value="UniProtKB-KW"/>
</dbReference>
<dbReference type="Proteomes" id="UP001203972">
    <property type="component" value="Unassembled WGS sequence"/>
</dbReference>
<dbReference type="InterPro" id="IPR044068">
    <property type="entry name" value="CB"/>
</dbReference>
<dbReference type="PANTHER" id="PTHR30349">
    <property type="entry name" value="PHAGE INTEGRASE-RELATED"/>
    <property type="match status" value="1"/>
</dbReference>
<dbReference type="AlphaFoldDB" id="A0AAP2XR46"/>
<comment type="caution">
    <text evidence="9">The sequence shown here is derived from an EMBL/GenBank/DDBJ whole genome shotgun (WGS) entry which is preliminary data.</text>
</comment>
<comment type="function">
    <text evidence="1">Site-specific tyrosine recombinase, which acts by catalyzing the cutting and rejoining of the recombining DNA molecules.</text>
</comment>
<dbReference type="EMBL" id="JAKTMA010000008">
    <property type="protein sequence ID" value="MCR0232392.1"/>
    <property type="molecule type" value="Genomic_DNA"/>
</dbReference>
<reference evidence="9" key="1">
    <citation type="journal article" date="2022" name="Clin. Infect. Dis.">
        <title>Association between Clostridium innocuum and antibiotic-associated diarrhea in adults and children: A cross-sectional study and comparative genomics analysis.</title>
        <authorList>
            <person name="Cherny K.E."/>
            <person name="Muscat E.B."/>
            <person name="Balaji A."/>
            <person name="Mukherjee J."/>
            <person name="Ozer E.A."/>
            <person name="Angarone M.P."/>
            <person name="Hauser A.R."/>
            <person name="Sichel J.S."/>
            <person name="Amponsah E."/>
            <person name="Kociolek L.K."/>
        </authorList>
    </citation>
    <scope>NUCLEOTIDE SEQUENCE</scope>
    <source>
        <strain evidence="9">NU1-AC-029v</strain>
    </source>
</reference>
<evidence type="ECO:0000313" key="10">
    <source>
        <dbReference type="Proteomes" id="UP001203972"/>
    </source>
</evidence>
<dbReference type="InterPro" id="IPR002104">
    <property type="entry name" value="Integrase_catalytic"/>
</dbReference>
<dbReference type="RefSeq" id="WP_008817711.1">
    <property type="nucleotide sequence ID" value="NZ_AP025565.1"/>
</dbReference>
<name>A0AAP2XR46_CLOIN</name>
<dbReference type="InterPro" id="IPR010998">
    <property type="entry name" value="Integrase_recombinase_N"/>
</dbReference>
<feature type="domain" description="Core-binding (CB)" evidence="8">
    <location>
        <begin position="62"/>
        <end position="142"/>
    </location>
</feature>
<evidence type="ECO:0000313" key="9">
    <source>
        <dbReference type="EMBL" id="MCR0232392.1"/>
    </source>
</evidence>
<dbReference type="PROSITE" id="PS51900">
    <property type="entry name" value="CB"/>
    <property type="match status" value="1"/>
</dbReference>
<dbReference type="Gene3D" id="1.10.443.10">
    <property type="entry name" value="Intergrase catalytic core"/>
    <property type="match status" value="1"/>
</dbReference>
<protein>
    <submittedName>
        <fullName evidence="9">Site-specific integrase</fullName>
    </submittedName>
</protein>
<evidence type="ECO:0000256" key="6">
    <source>
        <dbReference type="PROSITE-ProRule" id="PRU01248"/>
    </source>
</evidence>
<sequence length="368" mass="43250">MAVEKRNGKWYIRGKVKLEDGSFKDYHRVARGCKLKKEAMKIEDSFLAKYNEDLEQMRASNITFKELTEMYLREKQGSTKSSTLATDKYMFDQMNELYDKRINLIRSKTIKDFIESYNTPEYKLSYVNKMRTYLNKLFSFAVKQNLIERNPVSSIPNFKRPDELKEEMQFYTPDEWKRFVQAFPKDDIMYYTICCTLYYMGMRRGEVLALNRKDDVDIVKGTIRVNKTVSQYVSGQRYVVTPPKTKNSYRVIKMPEEELQIMKKYLEWYDSCPGASADGFLFGMDQPIIPKLLNKRFHRVADAAGLPQIRIHDLRHSHATLLINHGANIKAIADRLGNTVEEVLKTYSHLFNETEDAMIQIINNVFKK</sequence>
<gene>
    <name evidence="9" type="ORF">MKC95_06395</name>
</gene>
<organism evidence="9 10">
    <name type="scientific">Clostridium innocuum</name>
    <dbReference type="NCBI Taxonomy" id="1522"/>
    <lineage>
        <taxon>Bacteria</taxon>
        <taxon>Bacillati</taxon>
        <taxon>Bacillota</taxon>
        <taxon>Clostridia</taxon>
        <taxon>Eubacteriales</taxon>
        <taxon>Clostridiaceae</taxon>
        <taxon>Clostridium</taxon>
    </lineage>
</organism>
<dbReference type="PROSITE" id="PS51898">
    <property type="entry name" value="TYR_RECOMBINASE"/>
    <property type="match status" value="1"/>
</dbReference>
<dbReference type="InterPro" id="IPR050090">
    <property type="entry name" value="Tyrosine_recombinase_XerCD"/>
</dbReference>
<dbReference type="SUPFAM" id="SSF56349">
    <property type="entry name" value="DNA breaking-rejoining enzymes"/>
    <property type="match status" value="1"/>
</dbReference>
<dbReference type="InterPro" id="IPR004107">
    <property type="entry name" value="Integrase_SAM-like_N"/>
</dbReference>
<evidence type="ECO:0000256" key="5">
    <source>
        <dbReference type="ARBA" id="ARBA00023172"/>
    </source>
</evidence>
<keyword evidence="4 6" id="KW-0238">DNA-binding</keyword>
<evidence type="ECO:0000256" key="2">
    <source>
        <dbReference type="ARBA" id="ARBA00008857"/>
    </source>
</evidence>
<dbReference type="PANTHER" id="PTHR30349:SF64">
    <property type="entry name" value="PROPHAGE INTEGRASE INTD-RELATED"/>
    <property type="match status" value="1"/>
</dbReference>
<evidence type="ECO:0000256" key="3">
    <source>
        <dbReference type="ARBA" id="ARBA00022908"/>
    </source>
</evidence>
<dbReference type="CDD" id="cd01189">
    <property type="entry name" value="INT_ICEBs1_C_like"/>
    <property type="match status" value="1"/>
</dbReference>
<comment type="similarity">
    <text evidence="2">Belongs to the 'phage' integrase family.</text>
</comment>
<proteinExistence type="inferred from homology"/>
<dbReference type="GO" id="GO:0003677">
    <property type="term" value="F:DNA binding"/>
    <property type="evidence" value="ECO:0007669"/>
    <property type="project" value="UniProtKB-UniRule"/>
</dbReference>
<accession>A0AAP2XR46</accession>
<dbReference type="Gene3D" id="1.10.150.130">
    <property type="match status" value="1"/>
</dbReference>
<evidence type="ECO:0000259" key="8">
    <source>
        <dbReference type="PROSITE" id="PS51900"/>
    </source>
</evidence>
<keyword evidence="5" id="KW-0233">DNA recombination</keyword>
<dbReference type="InterPro" id="IPR013762">
    <property type="entry name" value="Integrase-like_cat_sf"/>
</dbReference>